<keyword evidence="7 16" id="KW-0812">Transmembrane</keyword>
<dbReference type="PANTHER" id="PTHR33445">
    <property type="entry name" value="ATP SYNTHASE SUBUNIT B', CHLOROPLASTIC"/>
    <property type="match status" value="1"/>
</dbReference>
<feature type="compositionally biased region" description="Low complexity" evidence="19">
    <location>
        <begin position="13"/>
        <end position="22"/>
    </location>
</feature>
<dbReference type="Pfam" id="PF00430">
    <property type="entry name" value="ATP-synt_B"/>
    <property type="match status" value="1"/>
</dbReference>
<evidence type="ECO:0000256" key="1">
    <source>
        <dbReference type="ARBA" id="ARBA00004377"/>
    </source>
</evidence>
<evidence type="ECO:0000256" key="7">
    <source>
        <dbReference type="ARBA" id="ARBA00022692"/>
    </source>
</evidence>
<comment type="function">
    <text evidence="13 16">F(1)F(0) ATP synthase produces ATP from ADP in the presence of a proton or sodium gradient. F-type ATPases consist of two structural domains, F(1) containing the extramembraneous catalytic core and F(0) containing the membrane proton channel, linked together by a central stalk and a peripheral stalk. During catalysis, ATP synthesis in the catalytic domain of F(1) is coupled via a rotary mechanism of the central stalk subunits to proton translocation.</text>
</comment>
<proteinExistence type="inferred from homology"/>
<keyword evidence="4 16" id="KW-1003">Cell membrane</keyword>
<dbReference type="GO" id="GO:0045259">
    <property type="term" value="C:proton-transporting ATP synthase complex"/>
    <property type="evidence" value="ECO:0007669"/>
    <property type="project" value="UniProtKB-KW"/>
</dbReference>
<accession>A0A163ZHU4</accession>
<evidence type="ECO:0000256" key="2">
    <source>
        <dbReference type="ARBA" id="ARBA00005513"/>
    </source>
</evidence>
<keyword evidence="21" id="KW-1185">Reference proteome</keyword>
<dbReference type="PANTHER" id="PTHR33445:SF1">
    <property type="entry name" value="ATP SYNTHASE SUBUNIT B"/>
    <property type="match status" value="1"/>
</dbReference>
<evidence type="ECO:0000256" key="5">
    <source>
        <dbReference type="ARBA" id="ARBA00022519"/>
    </source>
</evidence>
<name>A0A163ZHU4_9BRAD</name>
<dbReference type="CDD" id="cd06503">
    <property type="entry name" value="ATP-synt_Fo_b"/>
    <property type="match status" value="1"/>
</dbReference>
<comment type="function">
    <text evidence="14">Component of the F(0) channel, it forms part of the peripheral stalk, linking F(1) to F(0). The b'-subunit is a diverged and duplicated form of b found in plants and photosynthetic bacteria.</text>
</comment>
<evidence type="ECO:0000256" key="11">
    <source>
        <dbReference type="ARBA" id="ARBA00023136"/>
    </source>
</evidence>
<comment type="subcellular location">
    <subcellularLocation>
        <location evidence="1">Cell inner membrane</location>
        <topology evidence="1">Single-pass membrane protein</topology>
    </subcellularLocation>
    <subcellularLocation>
        <location evidence="16">Cell membrane</location>
        <topology evidence="16">Single-pass membrane protein</topology>
    </subcellularLocation>
</comment>
<evidence type="ECO:0000313" key="20">
    <source>
        <dbReference type="EMBL" id="KZD23498.1"/>
    </source>
</evidence>
<evidence type="ECO:0000256" key="9">
    <source>
        <dbReference type="ARBA" id="ARBA00022989"/>
    </source>
</evidence>
<evidence type="ECO:0000256" key="3">
    <source>
        <dbReference type="ARBA" id="ARBA00022448"/>
    </source>
</evidence>
<evidence type="ECO:0000256" key="14">
    <source>
        <dbReference type="ARBA" id="ARBA00025614"/>
    </source>
</evidence>
<keyword evidence="10 16" id="KW-0406">Ion transport</keyword>
<evidence type="ECO:0000256" key="10">
    <source>
        <dbReference type="ARBA" id="ARBA00023065"/>
    </source>
</evidence>
<evidence type="ECO:0000256" key="15">
    <source>
        <dbReference type="ARBA" id="ARBA00025830"/>
    </source>
</evidence>
<dbReference type="Proteomes" id="UP000076574">
    <property type="component" value="Unassembled WGS sequence"/>
</dbReference>
<evidence type="ECO:0000256" key="17">
    <source>
        <dbReference type="RuleBase" id="RU003848"/>
    </source>
</evidence>
<dbReference type="STRING" id="943830.A4A58_27440"/>
<evidence type="ECO:0000256" key="8">
    <source>
        <dbReference type="ARBA" id="ARBA00022781"/>
    </source>
</evidence>
<keyword evidence="18" id="KW-0175">Coiled coil</keyword>
<comment type="similarity">
    <text evidence="2 16 17">Belongs to the ATPase B chain family.</text>
</comment>
<dbReference type="InterPro" id="IPR050059">
    <property type="entry name" value="ATP_synthase_B_chain"/>
</dbReference>
<feature type="coiled-coil region" evidence="18">
    <location>
        <begin position="92"/>
        <end position="138"/>
    </location>
</feature>
<dbReference type="HAMAP" id="MF_01398">
    <property type="entry name" value="ATP_synth_b_bprime"/>
    <property type="match status" value="1"/>
</dbReference>
<evidence type="ECO:0000256" key="18">
    <source>
        <dbReference type="SAM" id="Coils"/>
    </source>
</evidence>
<protein>
    <recommendedName>
        <fullName evidence="16">ATP synthase subunit b</fullName>
    </recommendedName>
    <alternativeName>
        <fullName evidence="16">ATP synthase F(0) sector subunit b</fullName>
    </alternativeName>
    <alternativeName>
        <fullName evidence="16">ATPase subunit I</fullName>
    </alternativeName>
    <alternativeName>
        <fullName evidence="16">F-type ATPase subunit b</fullName>
        <shortName evidence="16">F-ATPase subunit b</shortName>
    </alternativeName>
</protein>
<evidence type="ECO:0000256" key="19">
    <source>
        <dbReference type="SAM" id="MobiDB-lite"/>
    </source>
</evidence>
<feature type="region of interest" description="Disordered" evidence="19">
    <location>
        <begin position="1"/>
        <end position="23"/>
    </location>
</feature>
<evidence type="ECO:0000256" key="4">
    <source>
        <dbReference type="ARBA" id="ARBA00022475"/>
    </source>
</evidence>
<evidence type="ECO:0000256" key="6">
    <source>
        <dbReference type="ARBA" id="ARBA00022547"/>
    </source>
</evidence>
<keyword evidence="12 16" id="KW-0066">ATP synthesis</keyword>
<evidence type="ECO:0000313" key="21">
    <source>
        <dbReference type="Proteomes" id="UP000076574"/>
    </source>
</evidence>
<dbReference type="EMBL" id="LVYV01000011">
    <property type="protein sequence ID" value="KZD23498.1"/>
    <property type="molecule type" value="Genomic_DNA"/>
</dbReference>
<evidence type="ECO:0000256" key="12">
    <source>
        <dbReference type="ARBA" id="ARBA00023310"/>
    </source>
</evidence>
<comment type="caution">
    <text evidence="20">The sequence shown here is derived from an EMBL/GenBank/DDBJ whole genome shotgun (WGS) entry which is preliminary data.</text>
</comment>
<dbReference type="GO" id="GO:0046933">
    <property type="term" value="F:proton-transporting ATP synthase activity, rotational mechanism"/>
    <property type="evidence" value="ECO:0007669"/>
    <property type="project" value="UniProtKB-UniRule"/>
</dbReference>
<keyword evidence="3 16" id="KW-0813">Transport</keyword>
<evidence type="ECO:0000256" key="13">
    <source>
        <dbReference type="ARBA" id="ARBA00025198"/>
    </source>
</evidence>
<feature type="transmembrane region" description="Helical" evidence="16">
    <location>
        <begin position="37"/>
        <end position="55"/>
    </location>
</feature>
<keyword evidence="5" id="KW-0997">Cell inner membrane</keyword>
<dbReference type="RefSeq" id="WP_068732718.1">
    <property type="nucleotide sequence ID" value="NZ_LVYV01000011.1"/>
</dbReference>
<dbReference type="AlphaFoldDB" id="A0A163ZHU4"/>
<keyword evidence="6 16" id="KW-0138">CF(0)</keyword>
<keyword evidence="8 16" id="KW-0375">Hydrogen ion transport</keyword>
<dbReference type="OrthoDB" id="9805716at2"/>
<sequence>MAEGQGKSKGADHGTAAHTAADGGHKASFPPFESNTFASQLVSFAIAFGLLYLIVSRLALPRVGGVLAARQQVLDTDLNEAAKLKGDSDAALKAYETELANARAKAQAMATEVREKLNAEQEQAKAKLEESLASKLAAAEQTIATTRTTAMGNVRSIAADTASAIVERLTGISPDAGAVNAALDASLKG</sequence>
<keyword evidence="11 16" id="KW-0472">Membrane</keyword>
<organism evidence="20 21">
    <name type="scientific">Tardiphaga robiniae</name>
    <dbReference type="NCBI Taxonomy" id="943830"/>
    <lineage>
        <taxon>Bacteria</taxon>
        <taxon>Pseudomonadati</taxon>
        <taxon>Pseudomonadota</taxon>
        <taxon>Alphaproteobacteria</taxon>
        <taxon>Hyphomicrobiales</taxon>
        <taxon>Nitrobacteraceae</taxon>
        <taxon>Tardiphaga</taxon>
    </lineage>
</organism>
<dbReference type="GO" id="GO:0005886">
    <property type="term" value="C:plasma membrane"/>
    <property type="evidence" value="ECO:0007669"/>
    <property type="project" value="UniProtKB-SubCell"/>
</dbReference>
<reference evidence="20 21" key="1">
    <citation type="submission" date="2016-03" db="EMBL/GenBank/DDBJ databases">
        <title>Microsymbionts genomes from the relict species Vavilovia formosa (Stev.) Fed.</title>
        <authorList>
            <person name="Kopat V."/>
            <person name="Chirak E."/>
            <person name="Kimeklis A."/>
            <person name="Andronov E."/>
        </authorList>
    </citation>
    <scope>NUCLEOTIDE SEQUENCE [LARGE SCALE GENOMIC DNA]</scope>
    <source>
        <strain evidence="20 21">Vaf07</strain>
    </source>
</reference>
<evidence type="ECO:0000256" key="16">
    <source>
        <dbReference type="HAMAP-Rule" id="MF_01398"/>
    </source>
</evidence>
<keyword evidence="9 16" id="KW-1133">Transmembrane helix</keyword>
<dbReference type="InterPro" id="IPR002146">
    <property type="entry name" value="ATP_synth_b/b'su_bac/chlpt"/>
</dbReference>
<comment type="subunit">
    <text evidence="15 16">F-type ATPases have 2 components, F(1) - the catalytic core - and F(0) - the membrane proton channel. F(1) has five subunits: alpha(3), beta(3), gamma(1), delta(1), epsilon(1). F(0) has three main subunits: a(1), b(2) and c(10-14). The alpha and beta chains form an alternating ring which encloses part of the gamma chain. F(1) is attached to F(0) by a central stalk formed by the gamma and epsilon chains, while a peripheral stalk is formed by the delta and b chains.</text>
</comment>
<gene>
    <name evidence="16" type="primary">atpF</name>
    <name evidence="20" type="ORF">A4A58_27440</name>
</gene>
<dbReference type="GO" id="GO:0046961">
    <property type="term" value="F:proton-transporting ATPase activity, rotational mechanism"/>
    <property type="evidence" value="ECO:0007669"/>
    <property type="project" value="TreeGrafter"/>
</dbReference>